<dbReference type="Proteomes" id="UP000307173">
    <property type="component" value="Unassembled WGS sequence"/>
</dbReference>
<sequence>MKMQNESVQVELKNGTMVQGTILSVSPAMNINLKDVKMTSIDRPATSLEHITIRGNQVRMVLLPDELNLDSILQDPVFKPKSKKKLETTASKAPKRAAPGRSRGF</sequence>
<dbReference type="SUPFAM" id="SSF50182">
    <property type="entry name" value="Sm-like ribonucleoproteins"/>
    <property type="match status" value="1"/>
</dbReference>
<keyword evidence="3" id="KW-0687">Ribonucleoprotein</keyword>
<dbReference type="Pfam" id="PF01423">
    <property type="entry name" value="LSM"/>
    <property type="match status" value="1"/>
</dbReference>
<evidence type="ECO:0000256" key="3">
    <source>
        <dbReference type="ARBA" id="ARBA00023274"/>
    </source>
</evidence>
<name>A0A4T0X5W6_9ASCO</name>
<dbReference type="PANTHER" id="PTHR23338">
    <property type="entry name" value="SMALL NUCLEAR RIBONUCLEOPROTEIN SM"/>
    <property type="match status" value="1"/>
</dbReference>
<organism evidence="6 7">
    <name type="scientific">Pichia inconspicua</name>
    <dbReference type="NCBI Taxonomy" id="52247"/>
    <lineage>
        <taxon>Eukaryota</taxon>
        <taxon>Fungi</taxon>
        <taxon>Dikarya</taxon>
        <taxon>Ascomycota</taxon>
        <taxon>Saccharomycotina</taxon>
        <taxon>Pichiomycetes</taxon>
        <taxon>Pichiales</taxon>
        <taxon>Pichiaceae</taxon>
        <taxon>Pichia</taxon>
    </lineage>
</organism>
<evidence type="ECO:0000313" key="6">
    <source>
        <dbReference type="EMBL" id="TID30693.1"/>
    </source>
</evidence>
<dbReference type="GO" id="GO:0097525">
    <property type="term" value="C:spliceosomal snRNP complex"/>
    <property type="evidence" value="ECO:0007669"/>
    <property type="project" value="UniProtKB-ARBA"/>
</dbReference>
<dbReference type="PROSITE" id="PS52002">
    <property type="entry name" value="SM"/>
    <property type="match status" value="1"/>
</dbReference>
<gene>
    <name evidence="6" type="ORF">CANINC_000609</name>
</gene>
<comment type="subcellular location">
    <subcellularLocation>
        <location evidence="1">Nucleus</location>
    </subcellularLocation>
</comment>
<keyword evidence="7" id="KW-1185">Reference proteome</keyword>
<evidence type="ECO:0000256" key="4">
    <source>
        <dbReference type="SAM" id="MobiDB-lite"/>
    </source>
</evidence>
<dbReference type="InterPro" id="IPR027141">
    <property type="entry name" value="LSm4/Sm_D1/D3"/>
</dbReference>
<dbReference type="InterPro" id="IPR010920">
    <property type="entry name" value="LSM_dom_sf"/>
</dbReference>
<evidence type="ECO:0000256" key="1">
    <source>
        <dbReference type="ARBA" id="ARBA00004123"/>
    </source>
</evidence>
<feature type="domain" description="Sm" evidence="5">
    <location>
        <begin position="1"/>
        <end position="67"/>
    </location>
</feature>
<reference evidence="6 7" key="1">
    <citation type="journal article" date="2019" name="Front. Genet.">
        <title>Whole-Genome Sequencing of the Opportunistic Yeast Pathogen Candida inconspicua Uncovers Its Hybrid Origin.</title>
        <authorList>
            <person name="Mixao V."/>
            <person name="Hansen A.P."/>
            <person name="Saus E."/>
            <person name="Boekhout T."/>
            <person name="Lass-Florl C."/>
            <person name="Gabaldon T."/>
        </authorList>
    </citation>
    <scope>NUCLEOTIDE SEQUENCE [LARGE SCALE GENOMIC DNA]</scope>
    <source>
        <strain evidence="6 7">CBS 180</strain>
    </source>
</reference>
<keyword evidence="2" id="KW-0539">Nucleus</keyword>
<dbReference type="GO" id="GO:0006396">
    <property type="term" value="P:RNA processing"/>
    <property type="evidence" value="ECO:0007669"/>
    <property type="project" value="InterPro"/>
</dbReference>
<dbReference type="OrthoDB" id="9626941at2759"/>
<dbReference type="STRING" id="52247.A0A4T0X5W6"/>
<dbReference type="AlphaFoldDB" id="A0A4T0X5W6"/>
<comment type="caution">
    <text evidence="6">The sequence shown here is derived from an EMBL/GenBank/DDBJ whole genome shotgun (WGS) entry which is preliminary data.</text>
</comment>
<proteinExistence type="predicted"/>
<dbReference type="InterPro" id="IPR001163">
    <property type="entry name" value="Sm_dom_euk/arc"/>
</dbReference>
<protein>
    <recommendedName>
        <fullName evidence="5">Sm domain-containing protein</fullName>
    </recommendedName>
</protein>
<evidence type="ECO:0000259" key="5">
    <source>
        <dbReference type="PROSITE" id="PS52002"/>
    </source>
</evidence>
<dbReference type="SMART" id="SM00651">
    <property type="entry name" value="Sm"/>
    <property type="match status" value="1"/>
</dbReference>
<evidence type="ECO:0000256" key="2">
    <source>
        <dbReference type="ARBA" id="ARBA00023242"/>
    </source>
</evidence>
<accession>A0A4T0X5W6</accession>
<dbReference type="GO" id="GO:0003723">
    <property type="term" value="F:RNA binding"/>
    <property type="evidence" value="ECO:0007669"/>
    <property type="project" value="InterPro"/>
</dbReference>
<evidence type="ECO:0000313" key="7">
    <source>
        <dbReference type="Proteomes" id="UP000307173"/>
    </source>
</evidence>
<feature type="region of interest" description="Disordered" evidence="4">
    <location>
        <begin position="78"/>
        <end position="105"/>
    </location>
</feature>
<dbReference type="EMBL" id="SELW01000121">
    <property type="protein sequence ID" value="TID30693.1"/>
    <property type="molecule type" value="Genomic_DNA"/>
</dbReference>
<dbReference type="InterPro" id="IPR047575">
    <property type="entry name" value="Sm"/>
</dbReference>
<dbReference type="Gene3D" id="2.30.30.100">
    <property type="match status" value="1"/>
</dbReference>